<feature type="transmembrane region" description="Helical" evidence="1">
    <location>
        <begin position="80"/>
        <end position="104"/>
    </location>
</feature>
<comment type="caution">
    <text evidence="3">The sequence shown here is derived from an EMBL/GenBank/DDBJ whole genome shotgun (WGS) entry which is preliminary data.</text>
</comment>
<accession>A0A941DLS8</accession>
<reference evidence="3" key="1">
    <citation type="submission" date="2021-04" db="EMBL/GenBank/DDBJ databases">
        <title>novel species isolated from subtropical streams in China.</title>
        <authorList>
            <person name="Lu H."/>
        </authorList>
    </citation>
    <scope>NUCLEOTIDE SEQUENCE</scope>
    <source>
        <strain evidence="3">LFS511W</strain>
    </source>
</reference>
<evidence type="ECO:0000256" key="1">
    <source>
        <dbReference type="SAM" id="Phobius"/>
    </source>
</evidence>
<dbReference type="EMBL" id="JAGSPN010000012">
    <property type="protein sequence ID" value="MBR7783467.1"/>
    <property type="molecule type" value="Genomic_DNA"/>
</dbReference>
<sequence length="118" mass="13051">MKSKLILTLALCCTSLTAAAQSKPAQTPATQPVFVVTQEYVPASAVKINVPTMPEAEPAKPVKEVTAKDVWSGPVGVHGIPLLLIMSMPVIASLYFAYQIFLFFRNRRRKLSIRHQER</sequence>
<keyword evidence="1" id="KW-0812">Transmembrane</keyword>
<feature type="signal peptide" evidence="2">
    <location>
        <begin position="1"/>
        <end position="20"/>
    </location>
</feature>
<evidence type="ECO:0000313" key="3">
    <source>
        <dbReference type="EMBL" id="MBR7783467.1"/>
    </source>
</evidence>
<proteinExistence type="predicted"/>
<evidence type="ECO:0000313" key="4">
    <source>
        <dbReference type="Proteomes" id="UP000680067"/>
    </source>
</evidence>
<dbReference type="RefSeq" id="WP_212688747.1">
    <property type="nucleotide sequence ID" value="NZ_JAGSPN010000012.1"/>
</dbReference>
<gene>
    <name evidence="3" type="ORF">KDM89_15080</name>
</gene>
<organism evidence="3 4">
    <name type="scientific">Undibacterium luofuense</name>
    <dbReference type="NCBI Taxonomy" id="2828733"/>
    <lineage>
        <taxon>Bacteria</taxon>
        <taxon>Pseudomonadati</taxon>
        <taxon>Pseudomonadota</taxon>
        <taxon>Betaproteobacteria</taxon>
        <taxon>Burkholderiales</taxon>
        <taxon>Oxalobacteraceae</taxon>
        <taxon>Undibacterium</taxon>
    </lineage>
</organism>
<keyword evidence="4" id="KW-1185">Reference proteome</keyword>
<keyword evidence="1" id="KW-1133">Transmembrane helix</keyword>
<dbReference type="AlphaFoldDB" id="A0A941DLS8"/>
<keyword evidence="2" id="KW-0732">Signal</keyword>
<protein>
    <submittedName>
        <fullName evidence="3">Uncharacterized protein</fullName>
    </submittedName>
</protein>
<evidence type="ECO:0000256" key="2">
    <source>
        <dbReference type="SAM" id="SignalP"/>
    </source>
</evidence>
<keyword evidence="1" id="KW-0472">Membrane</keyword>
<dbReference type="Proteomes" id="UP000680067">
    <property type="component" value="Unassembled WGS sequence"/>
</dbReference>
<name>A0A941DLS8_9BURK</name>
<feature type="chain" id="PRO_5037567380" evidence="2">
    <location>
        <begin position="21"/>
        <end position="118"/>
    </location>
</feature>